<dbReference type="Proteomes" id="UP001549320">
    <property type="component" value="Unassembled WGS sequence"/>
</dbReference>
<dbReference type="EMBL" id="JBEPSH010000019">
    <property type="protein sequence ID" value="MET4580484.1"/>
    <property type="molecule type" value="Genomic_DNA"/>
</dbReference>
<evidence type="ECO:0000313" key="3">
    <source>
        <dbReference type="Proteomes" id="UP001549320"/>
    </source>
</evidence>
<sequence>MFPHDGCIRFRATPTHLNVESIFHSFIQPWRPHPQTCPSTPSEHDPTGSVQVLELVSARRYSSWYPFNATNAMPNPLSNLSGGTHAPPSHPDFEPISTAAAGPSEPENHGA</sequence>
<name>A0ABV2QHH5_9BURK</name>
<evidence type="ECO:0000313" key="2">
    <source>
        <dbReference type="EMBL" id="MET4580484.1"/>
    </source>
</evidence>
<reference evidence="2 3" key="1">
    <citation type="submission" date="2024-06" db="EMBL/GenBank/DDBJ databases">
        <title>Sorghum-associated microbial communities from plants grown in Nebraska, USA.</title>
        <authorList>
            <person name="Schachtman D."/>
        </authorList>
    </citation>
    <scope>NUCLEOTIDE SEQUENCE [LARGE SCALE GENOMIC DNA]</scope>
    <source>
        <strain evidence="2 3">2709</strain>
    </source>
</reference>
<comment type="caution">
    <text evidence="2">The sequence shown here is derived from an EMBL/GenBank/DDBJ whole genome shotgun (WGS) entry which is preliminary data.</text>
</comment>
<protein>
    <submittedName>
        <fullName evidence="2">Uncharacterized protein</fullName>
    </submittedName>
</protein>
<proteinExistence type="predicted"/>
<feature type="region of interest" description="Disordered" evidence="1">
    <location>
        <begin position="75"/>
        <end position="111"/>
    </location>
</feature>
<gene>
    <name evidence="2" type="ORF">ABIE13_005625</name>
</gene>
<accession>A0ABV2QHH5</accession>
<organism evidence="2 3">
    <name type="scientific">Ottowia thiooxydans</name>
    <dbReference type="NCBI Taxonomy" id="219182"/>
    <lineage>
        <taxon>Bacteria</taxon>
        <taxon>Pseudomonadati</taxon>
        <taxon>Pseudomonadota</taxon>
        <taxon>Betaproteobacteria</taxon>
        <taxon>Burkholderiales</taxon>
        <taxon>Comamonadaceae</taxon>
        <taxon>Ottowia</taxon>
    </lineage>
</organism>
<evidence type="ECO:0000256" key="1">
    <source>
        <dbReference type="SAM" id="MobiDB-lite"/>
    </source>
</evidence>
<keyword evidence="3" id="KW-1185">Reference proteome</keyword>